<dbReference type="WBParaSite" id="RSKR_0000338900.1">
    <property type="protein sequence ID" value="RSKR_0000338900.1"/>
    <property type="gene ID" value="RSKR_0000338900"/>
</dbReference>
<proteinExistence type="predicted"/>
<protein>
    <submittedName>
        <fullName evidence="2">Homeobox domain-containing protein</fullName>
    </submittedName>
</protein>
<accession>A0AC35TR78</accession>
<sequence>MDYQHFLHNYNYSLYQQQAQMLNPGLYNNLSTNDTFKPPYPTGAGTNHIRVRTAEKYRTVYSDLQKNKLEEAYRTHKIVSTTKKAELATQLSLTERQVKIWYQNRRAKERRDFKNFRSEYNSSG</sequence>
<organism evidence="1 2">
    <name type="scientific">Rhabditophanes sp. KR3021</name>
    <dbReference type="NCBI Taxonomy" id="114890"/>
    <lineage>
        <taxon>Eukaryota</taxon>
        <taxon>Metazoa</taxon>
        <taxon>Ecdysozoa</taxon>
        <taxon>Nematoda</taxon>
        <taxon>Chromadorea</taxon>
        <taxon>Rhabditida</taxon>
        <taxon>Tylenchina</taxon>
        <taxon>Panagrolaimomorpha</taxon>
        <taxon>Strongyloidoidea</taxon>
        <taxon>Alloionematidae</taxon>
        <taxon>Rhabditophanes</taxon>
    </lineage>
</organism>
<dbReference type="Proteomes" id="UP000095286">
    <property type="component" value="Unplaced"/>
</dbReference>
<evidence type="ECO:0000313" key="2">
    <source>
        <dbReference type="WBParaSite" id="RSKR_0000338900.1"/>
    </source>
</evidence>
<evidence type="ECO:0000313" key="1">
    <source>
        <dbReference type="Proteomes" id="UP000095286"/>
    </source>
</evidence>
<reference evidence="2" key="1">
    <citation type="submission" date="2016-11" db="UniProtKB">
        <authorList>
            <consortium name="WormBaseParasite"/>
        </authorList>
    </citation>
    <scope>IDENTIFICATION</scope>
    <source>
        <strain evidence="2">KR3021</strain>
    </source>
</reference>
<name>A0AC35TR78_9BILA</name>